<evidence type="ECO:0000313" key="4">
    <source>
        <dbReference type="Proteomes" id="UP000218209"/>
    </source>
</evidence>
<feature type="domain" description="Peptidoglycan binding-like" evidence="2">
    <location>
        <begin position="362"/>
        <end position="425"/>
    </location>
</feature>
<proteinExistence type="predicted"/>
<feature type="compositionally biased region" description="Low complexity" evidence="1">
    <location>
        <begin position="445"/>
        <end position="455"/>
    </location>
</feature>
<dbReference type="InterPro" id="IPR036265">
    <property type="entry name" value="HIT-like_sf"/>
</dbReference>
<dbReference type="Pfam" id="PF01471">
    <property type="entry name" value="PG_binding_1"/>
    <property type="match status" value="1"/>
</dbReference>
<feature type="compositionally biased region" description="Pro residues" evidence="1">
    <location>
        <begin position="1"/>
        <end position="21"/>
    </location>
</feature>
<dbReference type="GO" id="GO:0003697">
    <property type="term" value="F:single-stranded DNA binding"/>
    <property type="evidence" value="ECO:0007669"/>
    <property type="project" value="TreeGrafter"/>
</dbReference>
<dbReference type="GO" id="GO:0030983">
    <property type="term" value="F:mismatched DNA binding"/>
    <property type="evidence" value="ECO:0007669"/>
    <property type="project" value="TreeGrafter"/>
</dbReference>
<dbReference type="GO" id="GO:0003725">
    <property type="term" value="F:double-stranded RNA binding"/>
    <property type="evidence" value="ECO:0007669"/>
    <property type="project" value="TreeGrafter"/>
</dbReference>
<dbReference type="GO" id="GO:0000012">
    <property type="term" value="P:single strand break repair"/>
    <property type="evidence" value="ECO:0007669"/>
    <property type="project" value="TreeGrafter"/>
</dbReference>
<feature type="region of interest" description="Disordered" evidence="1">
    <location>
        <begin position="445"/>
        <end position="464"/>
    </location>
</feature>
<dbReference type="PANTHER" id="PTHR12486">
    <property type="entry name" value="APRATAXIN-RELATED"/>
    <property type="match status" value="1"/>
</dbReference>
<dbReference type="GO" id="GO:0005634">
    <property type="term" value="C:nucleus"/>
    <property type="evidence" value="ECO:0007669"/>
    <property type="project" value="TreeGrafter"/>
</dbReference>
<keyword evidence="4" id="KW-1185">Reference proteome</keyword>
<sequence length="464" mass="44310">MALPSPVPPTPPALAPFPPYNSPADTPGAGGKAPLTARSGAPLSAVAGGWARALGHAVRTAGGTTADAVHPRHVYWTGTLPSVLDGGGGAAAAAADGDAEPLVVLYDGYPKARRHLLLLPARPDVAPAVDRLTSSDRSAVAALVRLGGAIAAALAADAGGGGGGGAPPPRLGFHALPSMSPLHLHLVSDDLAGSGMTSQIAARRDAAVGAVRGAMGTGVGIPALLTAANDIVLPTVRSFAAQSVGVPAAAGAAGPSSGAPPPPTAAAIAALVASLGAQLGPLLGDGPAATVAGAAGVVARDPAVVAFLEMLREEDIARDGAADGGSSSTPAATAEATAATAAAATATGPLVVPPALLQPGASGPPVAALQRALTAVGVLAARDVAAPGAAGHFGPATTGAVARLQRDFDLDVLVPGVYDDLTAASLNSLIDARVPVAMAAGVSGAGGEVSAAPSSTAGEDVDME</sequence>
<feature type="region of interest" description="Disordered" evidence="1">
    <location>
        <begin position="1"/>
        <end position="36"/>
    </location>
</feature>
<dbReference type="AlphaFoldDB" id="A0A1X6NND5"/>
<evidence type="ECO:0000313" key="3">
    <source>
        <dbReference type="EMBL" id="OSX70159.1"/>
    </source>
</evidence>
<reference evidence="3 4" key="1">
    <citation type="submission" date="2017-03" db="EMBL/GenBank/DDBJ databases">
        <title>WGS assembly of Porphyra umbilicalis.</title>
        <authorList>
            <person name="Brawley S.H."/>
            <person name="Blouin N.A."/>
            <person name="Ficko-Blean E."/>
            <person name="Wheeler G.L."/>
            <person name="Lohr M."/>
            <person name="Goodson H.V."/>
            <person name="Jenkins J.W."/>
            <person name="Blaby-Haas C.E."/>
            <person name="Helliwell K.E."/>
            <person name="Chan C."/>
            <person name="Marriage T."/>
            <person name="Bhattacharya D."/>
            <person name="Klein A.S."/>
            <person name="Badis Y."/>
            <person name="Brodie J."/>
            <person name="Cao Y."/>
            <person name="Collen J."/>
            <person name="Dittami S.M."/>
            <person name="Gachon C.M."/>
            <person name="Green B.R."/>
            <person name="Karpowicz S."/>
            <person name="Kim J.W."/>
            <person name="Kudahl U."/>
            <person name="Lin S."/>
            <person name="Michel G."/>
            <person name="Mittag M."/>
            <person name="Olson B.J."/>
            <person name="Pangilinan J."/>
            <person name="Peng Y."/>
            <person name="Qiu H."/>
            <person name="Shu S."/>
            <person name="Singer J.T."/>
            <person name="Smith A.G."/>
            <person name="Sprecher B.N."/>
            <person name="Wagner V."/>
            <person name="Wang W."/>
            <person name="Wang Z.-Y."/>
            <person name="Yan J."/>
            <person name="Yarish C."/>
            <person name="Zoeuner-Riek S."/>
            <person name="Zhuang Y."/>
            <person name="Zou Y."/>
            <person name="Lindquist E.A."/>
            <person name="Grimwood J."/>
            <person name="Barry K."/>
            <person name="Rokhsar D.S."/>
            <person name="Schmutz J."/>
            <person name="Stiller J.W."/>
            <person name="Grossman A.R."/>
            <person name="Prochnik S.E."/>
        </authorList>
    </citation>
    <scope>NUCLEOTIDE SEQUENCE [LARGE SCALE GENOMIC DNA]</scope>
    <source>
        <strain evidence="3">4086291</strain>
    </source>
</reference>
<evidence type="ECO:0000256" key="1">
    <source>
        <dbReference type="SAM" id="MobiDB-lite"/>
    </source>
</evidence>
<dbReference type="Gene3D" id="3.30.428.10">
    <property type="entry name" value="HIT-like"/>
    <property type="match status" value="1"/>
</dbReference>
<dbReference type="SUPFAM" id="SSF54197">
    <property type="entry name" value="HIT-like"/>
    <property type="match status" value="1"/>
</dbReference>
<dbReference type="PANTHER" id="PTHR12486:SF4">
    <property type="entry name" value="APRATAXIN"/>
    <property type="match status" value="1"/>
</dbReference>
<protein>
    <recommendedName>
        <fullName evidence="2">Peptidoglycan binding-like domain-containing protein</fullName>
    </recommendedName>
</protein>
<dbReference type="Proteomes" id="UP000218209">
    <property type="component" value="Unassembled WGS sequence"/>
</dbReference>
<evidence type="ECO:0000259" key="2">
    <source>
        <dbReference type="Pfam" id="PF01471"/>
    </source>
</evidence>
<organism evidence="3 4">
    <name type="scientific">Porphyra umbilicalis</name>
    <name type="common">Purple laver</name>
    <name type="synonym">Red alga</name>
    <dbReference type="NCBI Taxonomy" id="2786"/>
    <lineage>
        <taxon>Eukaryota</taxon>
        <taxon>Rhodophyta</taxon>
        <taxon>Bangiophyceae</taxon>
        <taxon>Bangiales</taxon>
        <taxon>Bangiaceae</taxon>
        <taxon>Porphyra</taxon>
    </lineage>
</organism>
<dbReference type="GO" id="GO:1990165">
    <property type="term" value="F:single-strand break-containing DNA binding"/>
    <property type="evidence" value="ECO:0007669"/>
    <property type="project" value="TreeGrafter"/>
</dbReference>
<dbReference type="EMBL" id="KV919302">
    <property type="protein sequence ID" value="OSX70159.1"/>
    <property type="molecule type" value="Genomic_DNA"/>
</dbReference>
<dbReference type="InterPro" id="IPR002477">
    <property type="entry name" value="Peptidoglycan-bd-like"/>
</dbReference>
<gene>
    <name evidence="3" type="ORF">BU14_0880s0003</name>
</gene>
<dbReference type="InterPro" id="IPR036366">
    <property type="entry name" value="PGBDSf"/>
</dbReference>
<dbReference type="GO" id="GO:0033699">
    <property type="term" value="F:DNA 5'-adenosine monophosphate hydrolase activity"/>
    <property type="evidence" value="ECO:0007669"/>
    <property type="project" value="TreeGrafter"/>
</dbReference>
<dbReference type="SUPFAM" id="SSF47090">
    <property type="entry name" value="PGBD-like"/>
    <property type="match status" value="1"/>
</dbReference>
<name>A0A1X6NND5_PORUM</name>
<dbReference type="Gene3D" id="1.10.101.10">
    <property type="entry name" value="PGBD-like superfamily/PGBD"/>
    <property type="match status" value="1"/>
</dbReference>
<dbReference type="Pfam" id="PF11969">
    <property type="entry name" value="DcpS_C"/>
    <property type="match status" value="1"/>
</dbReference>
<accession>A0A1X6NND5</accession>
<dbReference type="InterPro" id="IPR036365">
    <property type="entry name" value="PGBD-like_sf"/>
</dbReference>